<reference evidence="2 3" key="1">
    <citation type="journal article" date="2014" name="Int. J. Syst. Evol. Microbiol.">
        <title>Description of Galbitalea soli gen. nov., sp. nov., and Frondihabitans sucicola sp. nov.</title>
        <authorList>
            <person name="Kim S.J."/>
            <person name="Lim J.M."/>
            <person name="Ahn J.H."/>
            <person name="Weon H.Y."/>
            <person name="Hamada M."/>
            <person name="Suzuki K."/>
            <person name="Ahn T.Y."/>
            <person name="Kwon S.W."/>
        </authorList>
    </citation>
    <scope>NUCLEOTIDE SEQUENCE [LARGE SCALE GENOMIC DNA]</scope>
    <source>
        <strain evidence="2 3">NBRC 108727</strain>
    </source>
</reference>
<feature type="transmembrane region" description="Helical" evidence="1">
    <location>
        <begin position="33"/>
        <end position="50"/>
    </location>
</feature>
<accession>A0A7C9PND1</accession>
<evidence type="ECO:0000313" key="2">
    <source>
        <dbReference type="EMBL" id="NEM91613.1"/>
    </source>
</evidence>
<dbReference type="Proteomes" id="UP000479756">
    <property type="component" value="Unassembled WGS sequence"/>
</dbReference>
<organism evidence="2 3">
    <name type="scientific">Galbitalea soli</name>
    <dbReference type="NCBI Taxonomy" id="1268042"/>
    <lineage>
        <taxon>Bacteria</taxon>
        <taxon>Bacillati</taxon>
        <taxon>Actinomycetota</taxon>
        <taxon>Actinomycetes</taxon>
        <taxon>Micrococcales</taxon>
        <taxon>Microbacteriaceae</taxon>
        <taxon>Galbitalea</taxon>
    </lineage>
</organism>
<keyword evidence="1" id="KW-0472">Membrane</keyword>
<gene>
    <name evidence="2" type="ORF">G3T37_09605</name>
</gene>
<evidence type="ECO:0000313" key="3">
    <source>
        <dbReference type="Proteomes" id="UP000479756"/>
    </source>
</evidence>
<protein>
    <submittedName>
        <fullName evidence="2">Uncharacterized protein</fullName>
    </submittedName>
</protein>
<keyword evidence="3" id="KW-1185">Reference proteome</keyword>
<dbReference type="RefSeq" id="WP_163473426.1">
    <property type="nucleotide sequence ID" value="NZ_JAAGWZ010000002.1"/>
</dbReference>
<feature type="transmembrane region" description="Helical" evidence="1">
    <location>
        <begin position="56"/>
        <end position="77"/>
    </location>
</feature>
<dbReference type="EMBL" id="JAAGWZ010000002">
    <property type="protein sequence ID" value="NEM91613.1"/>
    <property type="molecule type" value="Genomic_DNA"/>
</dbReference>
<proteinExistence type="predicted"/>
<dbReference type="AlphaFoldDB" id="A0A7C9PND1"/>
<sequence length="153" mass="16502">MRVSRDRLAMLGAEVDAQRLAAQDRATSVQNKASFLVLAAGLLAGSNVIAPKVDWLLSTLPLLFTLVTVVAAAVALWPADLRVIEPRLLKDKWLGARESDIAIEGMLLEAKVQAYEYQQARTTTRVRALKTGFVFFVAAVTATLLVVLIGALG</sequence>
<evidence type="ECO:0000256" key="1">
    <source>
        <dbReference type="SAM" id="Phobius"/>
    </source>
</evidence>
<keyword evidence="1" id="KW-1133">Transmembrane helix</keyword>
<feature type="transmembrane region" description="Helical" evidence="1">
    <location>
        <begin position="133"/>
        <end position="152"/>
    </location>
</feature>
<keyword evidence="1" id="KW-0812">Transmembrane</keyword>
<comment type="caution">
    <text evidence="2">The sequence shown here is derived from an EMBL/GenBank/DDBJ whole genome shotgun (WGS) entry which is preliminary data.</text>
</comment>
<name>A0A7C9PND1_9MICO</name>